<organism evidence="9 10">
    <name type="scientific">Prosthecomicrobium pneumaticum</name>
    <dbReference type="NCBI Taxonomy" id="81895"/>
    <lineage>
        <taxon>Bacteria</taxon>
        <taxon>Pseudomonadati</taxon>
        <taxon>Pseudomonadota</taxon>
        <taxon>Alphaproteobacteria</taxon>
        <taxon>Hyphomicrobiales</taxon>
        <taxon>Kaistiaceae</taxon>
        <taxon>Prosthecomicrobium</taxon>
    </lineage>
</organism>
<protein>
    <submittedName>
        <fullName evidence="9">Multiple sugar transport system permease protein/trehalose/maltose transport system permease protein</fullName>
    </submittedName>
</protein>
<comment type="similarity">
    <text evidence="7">Belongs to the binding-protein-dependent transport system permease family.</text>
</comment>
<keyword evidence="6 7" id="KW-0472">Membrane</keyword>
<keyword evidence="4 7" id="KW-0812">Transmembrane</keyword>
<dbReference type="CDD" id="cd06261">
    <property type="entry name" value="TM_PBP2"/>
    <property type="match status" value="1"/>
</dbReference>
<evidence type="ECO:0000256" key="2">
    <source>
        <dbReference type="ARBA" id="ARBA00022448"/>
    </source>
</evidence>
<keyword evidence="3" id="KW-1003">Cell membrane</keyword>
<evidence type="ECO:0000256" key="4">
    <source>
        <dbReference type="ARBA" id="ARBA00022692"/>
    </source>
</evidence>
<name>A0A7W9CU47_9HYPH</name>
<feature type="domain" description="ABC transmembrane type-1" evidence="8">
    <location>
        <begin position="72"/>
        <end position="263"/>
    </location>
</feature>
<comment type="subcellular location">
    <subcellularLocation>
        <location evidence="1 7">Cell membrane</location>
        <topology evidence="1 7">Multi-pass membrane protein</topology>
    </subcellularLocation>
</comment>
<dbReference type="PANTHER" id="PTHR32243">
    <property type="entry name" value="MALTOSE TRANSPORT SYSTEM PERMEASE-RELATED"/>
    <property type="match status" value="1"/>
</dbReference>
<feature type="transmembrane region" description="Helical" evidence="7">
    <location>
        <begin position="245"/>
        <end position="263"/>
    </location>
</feature>
<dbReference type="SUPFAM" id="SSF161098">
    <property type="entry name" value="MetI-like"/>
    <property type="match status" value="1"/>
</dbReference>
<keyword evidence="2 7" id="KW-0813">Transport</keyword>
<dbReference type="PANTHER" id="PTHR32243:SF18">
    <property type="entry name" value="INNER MEMBRANE ABC TRANSPORTER PERMEASE PROTEIN YCJP"/>
    <property type="match status" value="1"/>
</dbReference>
<evidence type="ECO:0000313" key="9">
    <source>
        <dbReference type="EMBL" id="MBB5751581.1"/>
    </source>
</evidence>
<feature type="transmembrane region" description="Helical" evidence="7">
    <location>
        <begin position="184"/>
        <end position="209"/>
    </location>
</feature>
<dbReference type="InterPro" id="IPR000515">
    <property type="entry name" value="MetI-like"/>
</dbReference>
<dbReference type="Gene3D" id="1.10.3720.10">
    <property type="entry name" value="MetI-like"/>
    <property type="match status" value="1"/>
</dbReference>
<evidence type="ECO:0000256" key="3">
    <source>
        <dbReference type="ARBA" id="ARBA00022475"/>
    </source>
</evidence>
<evidence type="ECO:0000256" key="6">
    <source>
        <dbReference type="ARBA" id="ARBA00023136"/>
    </source>
</evidence>
<gene>
    <name evidence="9" type="ORF">GGQ63_000624</name>
</gene>
<keyword evidence="9" id="KW-0762">Sugar transport</keyword>
<evidence type="ECO:0000256" key="5">
    <source>
        <dbReference type="ARBA" id="ARBA00022989"/>
    </source>
</evidence>
<feature type="transmembrane region" description="Helical" evidence="7">
    <location>
        <begin position="143"/>
        <end position="163"/>
    </location>
</feature>
<evidence type="ECO:0000259" key="8">
    <source>
        <dbReference type="PROSITE" id="PS50928"/>
    </source>
</evidence>
<dbReference type="GO" id="GO:0055085">
    <property type="term" value="P:transmembrane transport"/>
    <property type="evidence" value="ECO:0007669"/>
    <property type="project" value="InterPro"/>
</dbReference>
<evidence type="ECO:0000256" key="1">
    <source>
        <dbReference type="ARBA" id="ARBA00004651"/>
    </source>
</evidence>
<sequence length="278" mass="30366">MTGSRSTLRSLLVYAGGLLIFAWSAGPFLWQFSTSFQYDAALTQPTPTFLPSPPTLEHYANIFVAKSFHRYLWNSLVVAGLTTFVCLAIGAMAAFALSRLEVKGRFGILGLILSVSMFPQIAIVGPLYLIASDWGLLDTYRGLVITYVALGVPLVTWVLFGYFDTLPREIDEAAWIDGCGPIGLLVRIILPMSLPSLVTTGLLAFIAAWNEFMFALAFTSSISRQTVPVGIANFTNLYYVPWGDIAAASVVVTVPLILLVLFFQRHIIESLTLGAVKE</sequence>
<dbReference type="RefSeq" id="WP_183852380.1">
    <property type="nucleotide sequence ID" value="NZ_JACHOO010000001.1"/>
</dbReference>
<feature type="transmembrane region" description="Helical" evidence="7">
    <location>
        <begin position="71"/>
        <end position="96"/>
    </location>
</feature>
<comment type="caution">
    <text evidence="9">The sequence shown here is derived from an EMBL/GenBank/DDBJ whole genome shotgun (WGS) entry which is preliminary data.</text>
</comment>
<proteinExistence type="inferred from homology"/>
<keyword evidence="10" id="KW-1185">Reference proteome</keyword>
<dbReference type="Proteomes" id="UP000523821">
    <property type="component" value="Unassembled WGS sequence"/>
</dbReference>
<dbReference type="EMBL" id="JACHOO010000001">
    <property type="protein sequence ID" value="MBB5751581.1"/>
    <property type="molecule type" value="Genomic_DNA"/>
</dbReference>
<feature type="transmembrane region" description="Helical" evidence="7">
    <location>
        <begin position="12"/>
        <end position="30"/>
    </location>
</feature>
<evidence type="ECO:0000256" key="7">
    <source>
        <dbReference type="RuleBase" id="RU363032"/>
    </source>
</evidence>
<accession>A0A7W9CU47</accession>
<evidence type="ECO:0000313" key="10">
    <source>
        <dbReference type="Proteomes" id="UP000523821"/>
    </source>
</evidence>
<dbReference type="GO" id="GO:0005886">
    <property type="term" value="C:plasma membrane"/>
    <property type="evidence" value="ECO:0007669"/>
    <property type="project" value="UniProtKB-SubCell"/>
</dbReference>
<feature type="transmembrane region" description="Helical" evidence="7">
    <location>
        <begin position="108"/>
        <end position="131"/>
    </location>
</feature>
<keyword evidence="5 7" id="KW-1133">Transmembrane helix</keyword>
<reference evidence="9 10" key="1">
    <citation type="submission" date="2020-08" db="EMBL/GenBank/DDBJ databases">
        <title>Genomic Encyclopedia of Type Strains, Phase IV (KMG-IV): sequencing the most valuable type-strain genomes for metagenomic binning, comparative biology and taxonomic classification.</title>
        <authorList>
            <person name="Goeker M."/>
        </authorList>
    </citation>
    <scope>NUCLEOTIDE SEQUENCE [LARGE SCALE GENOMIC DNA]</scope>
    <source>
        <strain evidence="9 10">DSM 16268</strain>
    </source>
</reference>
<dbReference type="InterPro" id="IPR050901">
    <property type="entry name" value="BP-dep_ABC_trans_perm"/>
</dbReference>
<dbReference type="PROSITE" id="PS50928">
    <property type="entry name" value="ABC_TM1"/>
    <property type="match status" value="1"/>
</dbReference>
<dbReference type="Pfam" id="PF00528">
    <property type="entry name" value="BPD_transp_1"/>
    <property type="match status" value="1"/>
</dbReference>
<dbReference type="InterPro" id="IPR035906">
    <property type="entry name" value="MetI-like_sf"/>
</dbReference>
<dbReference type="AlphaFoldDB" id="A0A7W9CU47"/>